<reference evidence="14" key="1">
    <citation type="submission" date="2017-04" db="EMBL/GenBank/DDBJ databases">
        <authorList>
            <person name="Varghese N."/>
            <person name="Submissions S."/>
        </authorList>
    </citation>
    <scope>NUCLEOTIDE SEQUENCE [LARGE SCALE GENOMIC DNA]</scope>
    <source>
        <strain evidence="14">RKEM611</strain>
    </source>
</reference>
<dbReference type="SUPFAM" id="SSF158472">
    <property type="entry name" value="HAMP domain-like"/>
    <property type="match status" value="1"/>
</dbReference>
<keyword evidence="8" id="KW-0175">Coiled coil</keyword>
<dbReference type="SMART" id="SM00387">
    <property type="entry name" value="HATPase_c"/>
    <property type="match status" value="1"/>
</dbReference>
<feature type="domain" description="HAMP" evidence="11">
    <location>
        <begin position="303"/>
        <end position="355"/>
    </location>
</feature>
<keyword evidence="5" id="KW-0808">Transferase</keyword>
<dbReference type="InterPro" id="IPR036890">
    <property type="entry name" value="HATPase_C_sf"/>
</dbReference>
<evidence type="ECO:0000259" key="11">
    <source>
        <dbReference type="PROSITE" id="PS50885"/>
    </source>
</evidence>
<organism evidence="13 14">
    <name type="scientific">Pseudobacteriovorax antillogorgiicola</name>
    <dbReference type="NCBI Taxonomy" id="1513793"/>
    <lineage>
        <taxon>Bacteria</taxon>
        <taxon>Pseudomonadati</taxon>
        <taxon>Bdellovibrionota</taxon>
        <taxon>Oligoflexia</taxon>
        <taxon>Oligoflexales</taxon>
        <taxon>Pseudobacteriovoracaceae</taxon>
        <taxon>Pseudobacteriovorax</taxon>
    </lineage>
</organism>
<evidence type="ECO:0000256" key="9">
    <source>
        <dbReference type="SAM" id="Phobius"/>
    </source>
</evidence>
<dbReference type="CDD" id="cd06225">
    <property type="entry name" value="HAMP"/>
    <property type="match status" value="1"/>
</dbReference>
<dbReference type="InterPro" id="IPR051315">
    <property type="entry name" value="Bact_Chemotaxis_CheA"/>
</dbReference>
<keyword evidence="9" id="KW-0472">Membrane</keyword>
<dbReference type="InterPro" id="IPR003660">
    <property type="entry name" value="HAMP_dom"/>
</dbReference>
<dbReference type="SUPFAM" id="SSF55874">
    <property type="entry name" value="ATPase domain of HSP90 chaperone/DNA topoisomerase II/histidine kinase"/>
    <property type="match status" value="1"/>
</dbReference>
<dbReference type="Pfam" id="PF02518">
    <property type="entry name" value="HATPase_c"/>
    <property type="match status" value="1"/>
</dbReference>
<evidence type="ECO:0000256" key="7">
    <source>
        <dbReference type="PROSITE-ProRule" id="PRU00110"/>
    </source>
</evidence>
<dbReference type="Gene3D" id="3.30.565.10">
    <property type="entry name" value="Histidine kinase-like ATPase, C-terminal domain"/>
    <property type="match status" value="1"/>
</dbReference>
<protein>
    <recommendedName>
        <fullName evidence="3">histidine kinase</fullName>
        <ecNumber evidence="3">2.7.13.3</ecNumber>
    </recommendedName>
</protein>
<dbReference type="InterPro" id="IPR000700">
    <property type="entry name" value="PAS-assoc_C"/>
</dbReference>
<evidence type="ECO:0000256" key="3">
    <source>
        <dbReference type="ARBA" id="ARBA00012438"/>
    </source>
</evidence>
<evidence type="ECO:0000259" key="12">
    <source>
        <dbReference type="PROSITE" id="PS50894"/>
    </source>
</evidence>
<feature type="transmembrane region" description="Helical" evidence="9">
    <location>
        <begin position="12"/>
        <end position="33"/>
    </location>
</feature>
<feature type="coiled-coil region" evidence="8">
    <location>
        <begin position="240"/>
        <end position="274"/>
    </location>
</feature>
<dbReference type="SUPFAM" id="SSF47226">
    <property type="entry name" value="Histidine-containing phosphotransfer domain, HPT domain"/>
    <property type="match status" value="1"/>
</dbReference>
<dbReference type="SMART" id="SM00073">
    <property type="entry name" value="HPT"/>
    <property type="match status" value="1"/>
</dbReference>
<dbReference type="GO" id="GO:0000155">
    <property type="term" value="F:phosphorelay sensor kinase activity"/>
    <property type="evidence" value="ECO:0007669"/>
    <property type="project" value="UniProtKB-ARBA"/>
</dbReference>
<dbReference type="InterPro" id="IPR008207">
    <property type="entry name" value="Sig_transdc_His_kin_Hpt_dom"/>
</dbReference>
<dbReference type="Proteomes" id="UP000192907">
    <property type="component" value="Unassembled WGS sequence"/>
</dbReference>
<evidence type="ECO:0000256" key="2">
    <source>
        <dbReference type="ARBA" id="ARBA00004370"/>
    </source>
</evidence>
<dbReference type="OrthoDB" id="5287347at2"/>
<keyword evidence="6" id="KW-0418">Kinase</keyword>
<dbReference type="Gene3D" id="1.20.120.160">
    <property type="entry name" value="HPT domain"/>
    <property type="match status" value="1"/>
</dbReference>
<evidence type="ECO:0000256" key="4">
    <source>
        <dbReference type="ARBA" id="ARBA00022553"/>
    </source>
</evidence>
<evidence type="ECO:0000256" key="5">
    <source>
        <dbReference type="ARBA" id="ARBA00022679"/>
    </source>
</evidence>
<keyword evidence="9" id="KW-1133">Transmembrane helix</keyword>
<dbReference type="InterPro" id="IPR003594">
    <property type="entry name" value="HATPase_dom"/>
</dbReference>
<dbReference type="PROSITE" id="PS50894">
    <property type="entry name" value="HPT"/>
    <property type="match status" value="1"/>
</dbReference>
<dbReference type="EC" id="2.7.13.3" evidence="3"/>
<feature type="transmembrane region" description="Helical" evidence="9">
    <location>
        <begin position="280"/>
        <end position="301"/>
    </location>
</feature>
<dbReference type="AlphaFoldDB" id="A0A1Y6BA98"/>
<dbReference type="SMART" id="SM00304">
    <property type="entry name" value="HAMP"/>
    <property type="match status" value="1"/>
</dbReference>
<dbReference type="PRINTS" id="PR00344">
    <property type="entry name" value="BCTRLSENSOR"/>
</dbReference>
<comment type="catalytic activity">
    <reaction evidence="1">
        <text>ATP + protein L-histidine = ADP + protein N-phospho-L-histidine.</text>
        <dbReference type="EC" id="2.7.13.3"/>
    </reaction>
</comment>
<dbReference type="GO" id="GO:0016020">
    <property type="term" value="C:membrane"/>
    <property type="evidence" value="ECO:0007669"/>
    <property type="project" value="UniProtKB-SubCell"/>
</dbReference>
<evidence type="ECO:0000256" key="6">
    <source>
        <dbReference type="ARBA" id="ARBA00022777"/>
    </source>
</evidence>
<keyword evidence="4 7" id="KW-0597">Phosphoprotein</keyword>
<sequence length="864" mass="98286">MMSLSNSIRAKTIGFALSVVLLSTLFISVGLYFSISQLVEQFSDESSKQFQLMENQLLAGSEETRAKIKAIFEEQALRKAKNTIIRDALVLKVPFLENSHSSINTYLDEIVAIDADIVSALFFSVEDGRAKAWFLKQANLTQPISYQTLYDQDSKAWISYDEQGREFLRVPDHTAPQIMASQGLSMHRRTLKLEQSGPPIPVYEISIPVFEGEKDDLRELMEDGEPIGFLRYHYSLAGLQTAVQTEKQLAQNKLQDLQNRIANIKRSSVDATQESIRNSIILTLVVLGGAVTVAIFISFLMSRRFIEPILNLQQAAQRISEGNYRDSIVPETQDELGSLAASFEKMRIEVKDYTENLQTMVDERTHWLNETLMELAKTNRSMKVLLDHINQGVFVIGRRYKALDEHSHKLCLILETDLIAGETIDSLLLDHSNLRPEAKLAVRSLLNASLNENTLNFVANAHILPKEIIYQRGDSSSKIIEIEWNMIEDDSDCVAAILVTVHDVTELRQLQRESVEKQKVIQYIEEMIETESRSFITFIDQAIHTLHHALQVISESSTPSLQDAKTIFRQLHTIKGNAATIGLRILSQVVHEAEIPFKRIIDGQTTTREDILPAMRDVSHCLEEYSRIHNEVLKRDSGLEGYDDLKLQSVTLLLELNHWQDIDYQMLDEVIHGQKIYTAILAPYCKRLIDAHRASDRVTVHWQAPFPIFLEAHRYFKVRDCLTHLIRNSIDHGLSKSDDDQQIVVSITFEPYDHFLRIHYRDDGQGISLRQIRAKAEERRLALDQRSLQEVADLIFEPGFSTSDTATDVSGRGMGMDIVRHELESLGGSIAVKVDENTAEDRLPIHFQMTIPLHASNDHHQKSS</sequence>
<dbReference type="CDD" id="cd00088">
    <property type="entry name" value="HPT"/>
    <property type="match status" value="1"/>
</dbReference>
<proteinExistence type="predicted"/>
<dbReference type="PROSITE" id="PS50113">
    <property type="entry name" value="PAC"/>
    <property type="match status" value="1"/>
</dbReference>
<dbReference type="Pfam" id="PF00672">
    <property type="entry name" value="HAMP"/>
    <property type="match status" value="1"/>
</dbReference>
<dbReference type="InterPro" id="IPR036641">
    <property type="entry name" value="HPT_dom_sf"/>
</dbReference>
<feature type="domain" description="HPt" evidence="12">
    <location>
        <begin position="524"/>
        <end position="629"/>
    </location>
</feature>
<feature type="domain" description="PAC" evidence="10">
    <location>
        <begin position="464"/>
        <end position="516"/>
    </location>
</feature>
<gene>
    <name evidence="13" type="ORF">SAMN06296036_10318</name>
</gene>
<dbReference type="PANTHER" id="PTHR43395">
    <property type="entry name" value="SENSOR HISTIDINE KINASE CHEA"/>
    <property type="match status" value="1"/>
</dbReference>
<evidence type="ECO:0000313" key="14">
    <source>
        <dbReference type="Proteomes" id="UP000192907"/>
    </source>
</evidence>
<dbReference type="STRING" id="1513793.SAMN06296036_10318"/>
<evidence type="ECO:0000256" key="1">
    <source>
        <dbReference type="ARBA" id="ARBA00000085"/>
    </source>
</evidence>
<dbReference type="InterPro" id="IPR004358">
    <property type="entry name" value="Sig_transdc_His_kin-like_C"/>
</dbReference>
<dbReference type="PROSITE" id="PS50885">
    <property type="entry name" value="HAMP"/>
    <property type="match status" value="1"/>
</dbReference>
<keyword evidence="14" id="KW-1185">Reference proteome</keyword>
<evidence type="ECO:0000256" key="8">
    <source>
        <dbReference type="SAM" id="Coils"/>
    </source>
</evidence>
<feature type="modified residue" description="Phosphohistidine" evidence="7">
    <location>
        <position position="572"/>
    </location>
</feature>
<dbReference type="Gene3D" id="6.10.340.10">
    <property type="match status" value="1"/>
</dbReference>
<dbReference type="RefSeq" id="WP_132316349.1">
    <property type="nucleotide sequence ID" value="NZ_FWZT01000003.1"/>
</dbReference>
<dbReference type="EMBL" id="FWZT01000003">
    <property type="protein sequence ID" value="SME99654.1"/>
    <property type="molecule type" value="Genomic_DNA"/>
</dbReference>
<evidence type="ECO:0000313" key="13">
    <source>
        <dbReference type="EMBL" id="SME99654.1"/>
    </source>
</evidence>
<dbReference type="PANTHER" id="PTHR43395:SF10">
    <property type="entry name" value="CHEMOTAXIS PROTEIN CHEA"/>
    <property type="match status" value="1"/>
</dbReference>
<accession>A0A1Y6BA98</accession>
<keyword evidence="9" id="KW-0812">Transmembrane</keyword>
<name>A0A1Y6BA98_9BACT</name>
<comment type="subcellular location">
    <subcellularLocation>
        <location evidence="2">Membrane</location>
    </subcellularLocation>
</comment>
<evidence type="ECO:0000259" key="10">
    <source>
        <dbReference type="PROSITE" id="PS50113"/>
    </source>
</evidence>
<dbReference type="Pfam" id="PF01627">
    <property type="entry name" value="Hpt"/>
    <property type="match status" value="1"/>
</dbReference>